<feature type="transmembrane region" description="Helical" evidence="6">
    <location>
        <begin position="173"/>
        <end position="201"/>
    </location>
</feature>
<dbReference type="InterPro" id="IPR036259">
    <property type="entry name" value="MFS_trans_sf"/>
</dbReference>
<dbReference type="GO" id="GO:0005886">
    <property type="term" value="C:plasma membrane"/>
    <property type="evidence" value="ECO:0007669"/>
    <property type="project" value="UniProtKB-SubCell"/>
</dbReference>
<sequence length="423" mass="42811">MEAAAKKDTATGAIRARPAYRDRNVLRWLVAYSASLLGDGIYFVALAWAANAVATPAQVGIVMAMGSIPRAVLMLGGGVVADRFGPRAVVLGSDALRCLVILAVAAALVFSSPGLWVLIAVALVFGVVDALFLPAVGALPPRITEPSEVVRLQSMVMLAGRLSRTTAPPLAGLAMGLGGSAAAFALAGGLFCLSLVLLWAVRIGSLPVDATIKDTEPTTPWRDLVEGLSYIRRHKVIGPLVLSGAMSQFGIIAPLTVGLVLLCDERGWGAAGMGWISGAFGVGTTSMALLLTVRGRLPRAGMLQNISLVVASGGIAAIGLIPSLPGAAMIALLSGLASGVCGGLATSLIQTATNPAYLGRVSSVMAFTGVGIAPLAYPLFGVLTGVIGTGPLYIAGGVLSALGATVGLASRAVRGAELPEMRA</sequence>
<evidence type="ECO:0000256" key="2">
    <source>
        <dbReference type="ARBA" id="ARBA00022475"/>
    </source>
</evidence>
<feature type="transmembrane region" description="Helical" evidence="6">
    <location>
        <begin position="240"/>
        <end position="262"/>
    </location>
</feature>
<keyword evidence="5 6" id="KW-0472">Membrane</keyword>
<feature type="transmembrane region" description="Helical" evidence="6">
    <location>
        <begin position="268"/>
        <end position="291"/>
    </location>
</feature>
<comment type="subcellular location">
    <subcellularLocation>
        <location evidence="1">Cell membrane</location>
        <topology evidence="1">Multi-pass membrane protein</topology>
    </subcellularLocation>
</comment>
<dbReference type="SUPFAM" id="SSF103473">
    <property type="entry name" value="MFS general substrate transporter"/>
    <property type="match status" value="1"/>
</dbReference>
<keyword evidence="4 6" id="KW-1133">Transmembrane helix</keyword>
<feature type="transmembrane region" description="Helical" evidence="6">
    <location>
        <begin position="303"/>
        <end position="321"/>
    </location>
</feature>
<name>A0A939F8Y1_9ACTN</name>
<dbReference type="InterPro" id="IPR011701">
    <property type="entry name" value="MFS"/>
</dbReference>
<feature type="transmembrane region" description="Helical" evidence="6">
    <location>
        <begin position="25"/>
        <end position="49"/>
    </location>
</feature>
<feature type="transmembrane region" description="Helical" evidence="6">
    <location>
        <begin position="61"/>
        <end position="81"/>
    </location>
</feature>
<dbReference type="CDD" id="cd06173">
    <property type="entry name" value="MFS_MefA_like"/>
    <property type="match status" value="1"/>
</dbReference>
<evidence type="ECO:0000256" key="4">
    <source>
        <dbReference type="ARBA" id="ARBA00022989"/>
    </source>
</evidence>
<evidence type="ECO:0000256" key="3">
    <source>
        <dbReference type="ARBA" id="ARBA00022692"/>
    </source>
</evidence>
<gene>
    <name evidence="7" type="ORF">J0695_22635</name>
</gene>
<feature type="transmembrane region" description="Helical" evidence="6">
    <location>
        <begin position="327"/>
        <end position="349"/>
    </location>
</feature>
<reference evidence="7" key="1">
    <citation type="submission" date="2021-03" db="EMBL/GenBank/DDBJ databases">
        <title>Streptomyces poriferae sp. nov., a novel marine sponge-derived Actinobacteria species with anti-MRSA activity.</title>
        <authorList>
            <person name="Sandoval-Powers M."/>
            <person name="Kralova S."/>
            <person name="Nguyen G.-S."/>
            <person name="Fawwal D."/>
            <person name="Degnes K."/>
            <person name="Klinkenberg G."/>
            <person name="Sletta H."/>
            <person name="Wentzel A."/>
            <person name="Liles M.R."/>
        </authorList>
    </citation>
    <scope>NUCLEOTIDE SEQUENCE</scope>
    <source>
        <strain evidence="7">DSM 41794</strain>
    </source>
</reference>
<dbReference type="Pfam" id="PF07690">
    <property type="entry name" value="MFS_1"/>
    <property type="match status" value="1"/>
</dbReference>
<dbReference type="AlphaFoldDB" id="A0A939F8Y1"/>
<proteinExistence type="predicted"/>
<dbReference type="GO" id="GO:0022857">
    <property type="term" value="F:transmembrane transporter activity"/>
    <property type="evidence" value="ECO:0007669"/>
    <property type="project" value="InterPro"/>
</dbReference>
<keyword evidence="2" id="KW-1003">Cell membrane</keyword>
<dbReference type="PANTHER" id="PTHR23513:SF17">
    <property type="entry name" value="MEMBRANE PROTEIN"/>
    <property type="match status" value="1"/>
</dbReference>
<dbReference type="RefSeq" id="WP_206964020.1">
    <property type="nucleotide sequence ID" value="NZ_BAAAJJ010000006.1"/>
</dbReference>
<accession>A0A939F8Y1</accession>
<keyword evidence="3 6" id="KW-0812">Transmembrane</keyword>
<feature type="transmembrane region" description="Helical" evidence="6">
    <location>
        <begin position="361"/>
        <end position="380"/>
    </location>
</feature>
<dbReference type="Proteomes" id="UP000664167">
    <property type="component" value="Unassembled WGS sequence"/>
</dbReference>
<evidence type="ECO:0000313" key="7">
    <source>
        <dbReference type="EMBL" id="MBO0514570.1"/>
    </source>
</evidence>
<evidence type="ECO:0000313" key="8">
    <source>
        <dbReference type="Proteomes" id="UP000664167"/>
    </source>
</evidence>
<organism evidence="7 8">
    <name type="scientific">Streptomyces beijiangensis</name>
    <dbReference type="NCBI Taxonomy" id="163361"/>
    <lineage>
        <taxon>Bacteria</taxon>
        <taxon>Bacillati</taxon>
        <taxon>Actinomycetota</taxon>
        <taxon>Actinomycetes</taxon>
        <taxon>Kitasatosporales</taxon>
        <taxon>Streptomycetaceae</taxon>
        <taxon>Streptomyces</taxon>
    </lineage>
</organism>
<evidence type="ECO:0000256" key="6">
    <source>
        <dbReference type="SAM" id="Phobius"/>
    </source>
</evidence>
<evidence type="ECO:0000256" key="1">
    <source>
        <dbReference type="ARBA" id="ARBA00004651"/>
    </source>
</evidence>
<dbReference type="PANTHER" id="PTHR23513">
    <property type="entry name" value="INTEGRAL MEMBRANE EFFLUX PROTEIN-RELATED"/>
    <property type="match status" value="1"/>
</dbReference>
<feature type="transmembrane region" description="Helical" evidence="6">
    <location>
        <begin position="392"/>
        <end position="413"/>
    </location>
</feature>
<dbReference type="Gene3D" id="1.20.1250.20">
    <property type="entry name" value="MFS general substrate transporter like domains"/>
    <property type="match status" value="1"/>
</dbReference>
<protein>
    <submittedName>
        <fullName evidence="7">MFS transporter</fullName>
    </submittedName>
</protein>
<dbReference type="EMBL" id="JAFLRJ010000216">
    <property type="protein sequence ID" value="MBO0514570.1"/>
    <property type="molecule type" value="Genomic_DNA"/>
</dbReference>
<evidence type="ECO:0000256" key="5">
    <source>
        <dbReference type="ARBA" id="ARBA00023136"/>
    </source>
</evidence>
<keyword evidence="8" id="KW-1185">Reference proteome</keyword>
<comment type="caution">
    <text evidence="7">The sequence shown here is derived from an EMBL/GenBank/DDBJ whole genome shotgun (WGS) entry which is preliminary data.</text>
</comment>